<dbReference type="AlphaFoldDB" id="A0A9P8YKF8"/>
<dbReference type="InterPro" id="IPR015947">
    <property type="entry name" value="PUA-like_sf"/>
</dbReference>
<protein>
    <submittedName>
        <fullName evidence="2">Uncharacterized protein</fullName>
    </submittedName>
</protein>
<keyword evidence="3" id="KW-1185">Reference proteome</keyword>
<accession>A0A9P8YKF8</accession>
<feature type="region of interest" description="Disordered" evidence="1">
    <location>
        <begin position="404"/>
        <end position="466"/>
    </location>
</feature>
<dbReference type="EMBL" id="JAGTJQ010000001">
    <property type="protein sequence ID" value="KAH7040660.1"/>
    <property type="molecule type" value="Genomic_DNA"/>
</dbReference>
<feature type="compositionally biased region" description="Acidic residues" evidence="1">
    <location>
        <begin position="340"/>
        <end position="353"/>
    </location>
</feature>
<feature type="compositionally biased region" description="Basic and acidic residues" evidence="1">
    <location>
        <begin position="325"/>
        <end position="339"/>
    </location>
</feature>
<feature type="compositionally biased region" description="Polar residues" evidence="1">
    <location>
        <begin position="850"/>
        <end position="861"/>
    </location>
</feature>
<feature type="region of interest" description="Disordered" evidence="1">
    <location>
        <begin position="636"/>
        <end position="898"/>
    </location>
</feature>
<feature type="compositionally biased region" description="Polar residues" evidence="1">
    <location>
        <begin position="656"/>
        <end position="669"/>
    </location>
</feature>
<feature type="compositionally biased region" description="Polar residues" evidence="1">
    <location>
        <begin position="723"/>
        <end position="741"/>
    </location>
</feature>
<evidence type="ECO:0000313" key="3">
    <source>
        <dbReference type="Proteomes" id="UP000756346"/>
    </source>
</evidence>
<feature type="compositionally biased region" description="Polar residues" evidence="1">
    <location>
        <begin position="17"/>
        <end position="26"/>
    </location>
</feature>
<evidence type="ECO:0000256" key="1">
    <source>
        <dbReference type="SAM" id="MobiDB-lite"/>
    </source>
</evidence>
<name>A0A9P8YKF8_9PEZI</name>
<reference evidence="2" key="1">
    <citation type="journal article" date="2021" name="Nat. Commun.">
        <title>Genetic determinants of endophytism in the Arabidopsis root mycobiome.</title>
        <authorList>
            <person name="Mesny F."/>
            <person name="Miyauchi S."/>
            <person name="Thiergart T."/>
            <person name="Pickel B."/>
            <person name="Atanasova L."/>
            <person name="Karlsson M."/>
            <person name="Huettel B."/>
            <person name="Barry K.W."/>
            <person name="Haridas S."/>
            <person name="Chen C."/>
            <person name="Bauer D."/>
            <person name="Andreopoulos W."/>
            <person name="Pangilinan J."/>
            <person name="LaButti K."/>
            <person name="Riley R."/>
            <person name="Lipzen A."/>
            <person name="Clum A."/>
            <person name="Drula E."/>
            <person name="Henrissat B."/>
            <person name="Kohler A."/>
            <person name="Grigoriev I.V."/>
            <person name="Martin F.M."/>
            <person name="Hacquard S."/>
        </authorList>
    </citation>
    <scope>NUCLEOTIDE SEQUENCE</scope>
    <source>
        <strain evidence="2">MPI-CAGE-CH-0230</strain>
    </source>
</reference>
<gene>
    <name evidence="2" type="ORF">B0I36DRAFT_344365</name>
</gene>
<dbReference type="Proteomes" id="UP000756346">
    <property type="component" value="Unassembled WGS sequence"/>
</dbReference>
<dbReference type="SUPFAM" id="SSF88697">
    <property type="entry name" value="PUA domain-like"/>
    <property type="match status" value="1"/>
</dbReference>
<evidence type="ECO:0000313" key="2">
    <source>
        <dbReference type="EMBL" id="KAH7040660.1"/>
    </source>
</evidence>
<feature type="compositionally biased region" description="Low complexity" evidence="1">
    <location>
        <begin position="428"/>
        <end position="438"/>
    </location>
</feature>
<feature type="compositionally biased region" description="Basic and acidic residues" evidence="1">
    <location>
        <begin position="359"/>
        <end position="368"/>
    </location>
</feature>
<dbReference type="OrthoDB" id="2149705at2759"/>
<proteinExistence type="predicted"/>
<feature type="compositionally biased region" description="Basic and acidic residues" evidence="1">
    <location>
        <begin position="302"/>
        <end position="312"/>
    </location>
</feature>
<dbReference type="GeneID" id="70185799"/>
<feature type="compositionally biased region" description="Low complexity" evidence="1">
    <location>
        <begin position="823"/>
        <end position="834"/>
    </location>
</feature>
<comment type="caution">
    <text evidence="2">The sequence shown here is derived from an EMBL/GenBank/DDBJ whole genome shotgun (WGS) entry which is preliminary data.</text>
</comment>
<feature type="compositionally biased region" description="Polar residues" evidence="1">
    <location>
        <begin position="440"/>
        <end position="449"/>
    </location>
</feature>
<sequence length="898" mass="98750">MPPSHKRGESSAPPTVYRSTGPTPKQQLFPGRKRSAKTYGKATTRSLKQETLTQMDFVGTPAGSAPELLLEDSQDDDDHFIELEPLPLPSTRQPRETKANKKARSARRVTAGESLEPPERKRDSKRRKTMGDTPTGSASSSFHTQTLTQFLSNHDSEEALDQGWHVTDSEAGGDAGFILETPQKNKPTAAAAVPEQLRAADLEAETAKLVTPSGRDRRTEIPSSQSPLTPMLLRYNPAAPHESPLRRKSSPLRPQTTPILKSARKTPRLQVEDTFATLESSPTTPTALSVAMTPRAGTAKRLRFEFEVDKENITPGRKKPKSPKAPRDTSGRKPLREVPDSDEELDDTTDEAESVSGAVEDRGTRDETPCPIAEDDSDATADPESCYGDLGAETQAQLLSSNLTSSHDLNRHPQKRANENLTPRRPRAAGSPSPRAPRLPQSSAQTSKVATPKRTKDGPAKDHETQFTPYTQGMESQRVPLDDIRALGPQTDRSDIMVSLHPEPLRHIIEGTKDHEFRAWKIPPEVSRVWLYATNPHSELRYMCILGPPKAPGEIENEKGLGNAEFNSGKKRFAKYAYEFIQIYELNNPVPLAEMIRKGWIRGAPQKYAFVPPAVVGELTANLRCALFGSDEETQQYPEFPASSQPLTESQELKAQLQSEGHYSTQSLPSEHDPAHEGREKSSPLRPDEEDQENMFAKPALPPSDKVDSDLQTPRPSRARYAATSSSLVRTSQATTISQLFSSPAPSPKKSQKSKETPSRQRRTRRSTRRQSQRSSQPSGPVVAHGEHTVVDIISSSSPVLPRILDHVPAGDGEEDSQEYRTIRTTTTTVAAARAQDDAGKEEEPESESGRTQSYPPSSSAAHFHSTGLMLPESLLGHDDDNDGPPPIIWDSADEQSD</sequence>
<feature type="compositionally biased region" description="Acidic residues" evidence="1">
    <location>
        <begin position="69"/>
        <end position="79"/>
    </location>
</feature>
<feature type="compositionally biased region" description="Polar residues" evidence="1">
    <location>
        <begin position="41"/>
        <end position="54"/>
    </location>
</feature>
<feature type="compositionally biased region" description="Polar residues" evidence="1">
    <location>
        <begin position="132"/>
        <end position="153"/>
    </location>
</feature>
<feature type="region of interest" description="Disordered" evidence="1">
    <location>
        <begin position="203"/>
        <end position="388"/>
    </location>
</feature>
<feature type="compositionally biased region" description="Polar residues" evidence="1">
    <location>
        <begin position="277"/>
        <end position="287"/>
    </location>
</feature>
<feature type="region of interest" description="Disordered" evidence="1">
    <location>
        <begin position="1"/>
        <end position="191"/>
    </location>
</feature>
<feature type="compositionally biased region" description="Basic residues" evidence="1">
    <location>
        <begin position="760"/>
        <end position="772"/>
    </location>
</feature>
<feature type="compositionally biased region" description="Basic and acidic residues" evidence="1">
    <location>
        <begin position="454"/>
        <end position="465"/>
    </location>
</feature>
<dbReference type="RefSeq" id="XP_046018715.1">
    <property type="nucleotide sequence ID" value="XM_046156253.1"/>
</dbReference>
<feature type="compositionally biased region" description="Basic and acidic residues" evidence="1">
    <location>
        <begin position="670"/>
        <end position="687"/>
    </location>
</feature>
<organism evidence="2 3">
    <name type="scientific">Microdochium trichocladiopsis</name>
    <dbReference type="NCBI Taxonomy" id="1682393"/>
    <lineage>
        <taxon>Eukaryota</taxon>
        <taxon>Fungi</taxon>
        <taxon>Dikarya</taxon>
        <taxon>Ascomycota</taxon>
        <taxon>Pezizomycotina</taxon>
        <taxon>Sordariomycetes</taxon>
        <taxon>Xylariomycetidae</taxon>
        <taxon>Xylariales</taxon>
        <taxon>Microdochiaceae</taxon>
        <taxon>Microdochium</taxon>
    </lineage>
</organism>